<dbReference type="PROSITE" id="PS50102">
    <property type="entry name" value="RRM"/>
    <property type="match status" value="1"/>
</dbReference>
<dbReference type="AlphaFoldDB" id="A0A4U5M8C3"/>
<proteinExistence type="predicted"/>
<dbReference type="InterPro" id="IPR000504">
    <property type="entry name" value="RRM_dom"/>
</dbReference>
<dbReference type="Proteomes" id="UP000298663">
    <property type="component" value="Unassembled WGS sequence"/>
</dbReference>
<accession>A0A4U5M8C3</accession>
<dbReference type="InterPro" id="IPR012677">
    <property type="entry name" value="Nucleotide-bd_a/b_plait_sf"/>
</dbReference>
<gene>
    <name evidence="4" type="ORF">L596_025627</name>
</gene>
<evidence type="ECO:0000256" key="2">
    <source>
        <dbReference type="SAM" id="MobiDB-lite"/>
    </source>
</evidence>
<protein>
    <recommendedName>
        <fullName evidence="3">RRM domain-containing protein</fullName>
    </recommendedName>
</protein>
<evidence type="ECO:0000256" key="1">
    <source>
        <dbReference type="PROSITE-ProRule" id="PRU00176"/>
    </source>
</evidence>
<sequence>MSRRNDALDSKVYVGGLPSDATSEELEDVFRRYGLGRPSSPGFAFVEFEDSRDAEEPSEPGRKPDLRSKARVELSNGKRRREAAVEDSEADVAEIEAIAEIAEGAATRALARVLLGVGATLARLHRRTANRRDTRKPRPAGAAALLRNVPAVRRRLRGTMEAAARI</sequence>
<keyword evidence="5" id="KW-1185">Reference proteome</keyword>
<reference evidence="4 5" key="1">
    <citation type="journal article" date="2015" name="Genome Biol.">
        <title>Comparative genomics of Steinernema reveals deeply conserved gene regulatory networks.</title>
        <authorList>
            <person name="Dillman A.R."/>
            <person name="Macchietto M."/>
            <person name="Porter C.F."/>
            <person name="Rogers A."/>
            <person name="Williams B."/>
            <person name="Antoshechkin I."/>
            <person name="Lee M.M."/>
            <person name="Goodwin Z."/>
            <person name="Lu X."/>
            <person name="Lewis E.E."/>
            <person name="Goodrich-Blair H."/>
            <person name="Stock S.P."/>
            <person name="Adams B.J."/>
            <person name="Sternberg P.W."/>
            <person name="Mortazavi A."/>
        </authorList>
    </citation>
    <scope>NUCLEOTIDE SEQUENCE [LARGE SCALE GENOMIC DNA]</scope>
    <source>
        <strain evidence="4 5">ALL</strain>
    </source>
</reference>
<reference evidence="4 5" key="2">
    <citation type="journal article" date="2019" name="G3 (Bethesda)">
        <title>Hybrid Assembly of the Genome of the Entomopathogenic Nematode Steinernema carpocapsae Identifies the X-Chromosome.</title>
        <authorList>
            <person name="Serra L."/>
            <person name="Macchietto M."/>
            <person name="Macias-Munoz A."/>
            <person name="McGill C.J."/>
            <person name="Rodriguez I.M."/>
            <person name="Rodriguez B."/>
            <person name="Murad R."/>
            <person name="Mortazavi A."/>
        </authorList>
    </citation>
    <scope>NUCLEOTIDE SEQUENCE [LARGE SCALE GENOMIC DNA]</scope>
    <source>
        <strain evidence="4 5">ALL</strain>
    </source>
</reference>
<evidence type="ECO:0000313" key="5">
    <source>
        <dbReference type="Proteomes" id="UP000298663"/>
    </source>
</evidence>
<dbReference type="Pfam" id="PF00076">
    <property type="entry name" value="RRM_1"/>
    <property type="match status" value="1"/>
</dbReference>
<dbReference type="GO" id="GO:0003723">
    <property type="term" value="F:RNA binding"/>
    <property type="evidence" value="ECO:0007669"/>
    <property type="project" value="UniProtKB-UniRule"/>
</dbReference>
<dbReference type="PANTHER" id="PTHR23147">
    <property type="entry name" value="SERINE/ARGININE RICH SPLICING FACTOR"/>
    <property type="match status" value="1"/>
</dbReference>
<keyword evidence="1" id="KW-0694">RNA-binding</keyword>
<dbReference type="InterPro" id="IPR035979">
    <property type="entry name" value="RBD_domain_sf"/>
</dbReference>
<dbReference type="STRING" id="34508.A0A4U5M8C3"/>
<dbReference type="InterPro" id="IPR050907">
    <property type="entry name" value="SRSF"/>
</dbReference>
<organism evidence="4 5">
    <name type="scientific">Steinernema carpocapsae</name>
    <name type="common">Entomopathogenic nematode</name>
    <dbReference type="NCBI Taxonomy" id="34508"/>
    <lineage>
        <taxon>Eukaryota</taxon>
        <taxon>Metazoa</taxon>
        <taxon>Ecdysozoa</taxon>
        <taxon>Nematoda</taxon>
        <taxon>Chromadorea</taxon>
        <taxon>Rhabditida</taxon>
        <taxon>Tylenchina</taxon>
        <taxon>Panagrolaimomorpha</taxon>
        <taxon>Strongyloidoidea</taxon>
        <taxon>Steinernematidae</taxon>
        <taxon>Steinernema</taxon>
    </lineage>
</organism>
<dbReference type="EMBL" id="AZBU02000009">
    <property type="protein sequence ID" value="TKR65186.1"/>
    <property type="molecule type" value="Genomic_DNA"/>
</dbReference>
<dbReference type="SMART" id="SM00360">
    <property type="entry name" value="RRM"/>
    <property type="match status" value="1"/>
</dbReference>
<dbReference type="Gene3D" id="3.30.70.330">
    <property type="match status" value="1"/>
</dbReference>
<dbReference type="OrthoDB" id="1099063at2759"/>
<name>A0A4U5M8C3_STECR</name>
<feature type="region of interest" description="Disordered" evidence="2">
    <location>
        <begin position="49"/>
        <end position="82"/>
    </location>
</feature>
<comment type="caution">
    <text evidence="4">The sequence shown here is derived from an EMBL/GenBank/DDBJ whole genome shotgun (WGS) entry which is preliminary data.</text>
</comment>
<feature type="compositionally biased region" description="Basic and acidic residues" evidence="2">
    <location>
        <begin position="49"/>
        <end position="72"/>
    </location>
</feature>
<feature type="domain" description="RRM" evidence="3">
    <location>
        <begin position="10"/>
        <end position="79"/>
    </location>
</feature>
<evidence type="ECO:0000313" key="4">
    <source>
        <dbReference type="EMBL" id="TKR65186.1"/>
    </source>
</evidence>
<evidence type="ECO:0000259" key="3">
    <source>
        <dbReference type="PROSITE" id="PS50102"/>
    </source>
</evidence>
<dbReference type="SUPFAM" id="SSF54928">
    <property type="entry name" value="RNA-binding domain, RBD"/>
    <property type="match status" value="1"/>
</dbReference>